<dbReference type="GeneID" id="38785090"/>
<evidence type="ECO:0008006" key="4">
    <source>
        <dbReference type="Google" id="ProtNLM"/>
    </source>
</evidence>
<dbReference type="STRING" id="139825.A0A401H1A1"/>
<evidence type="ECO:0000313" key="2">
    <source>
        <dbReference type="EMBL" id="GBE88173.1"/>
    </source>
</evidence>
<reference evidence="2 3" key="1">
    <citation type="journal article" date="2018" name="Sci. Rep.">
        <title>Genome sequence of the cauliflower mushroom Sparassis crispa (Hanabiratake) and its association with beneficial usage.</title>
        <authorList>
            <person name="Kiyama R."/>
            <person name="Furutani Y."/>
            <person name="Kawaguchi K."/>
            <person name="Nakanishi T."/>
        </authorList>
    </citation>
    <scope>NUCLEOTIDE SEQUENCE [LARGE SCALE GENOMIC DNA]</scope>
</reference>
<dbReference type="GO" id="GO:0033499">
    <property type="term" value="P:galactose catabolic process via UDP-galactose, Leloir pathway"/>
    <property type="evidence" value="ECO:0007669"/>
    <property type="project" value="TreeGrafter"/>
</dbReference>
<proteinExistence type="predicted"/>
<evidence type="ECO:0000256" key="1">
    <source>
        <dbReference type="SAM" id="MobiDB-lite"/>
    </source>
</evidence>
<keyword evidence="3" id="KW-1185">Reference proteome</keyword>
<evidence type="ECO:0000313" key="3">
    <source>
        <dbReference type="Proteomes" id="UP000287166"/>
    </source>
</evidence>
<protein>
    <recommendedName>
        <fullName evidence="4">Galactose mutarotase-like protein</fullName>
    </recommendedName>
</protein>
<feature type="compositionally biased region" description="Polar residues" evidence="1">
    <location>
        <begin position="345"/>
        <end position="354"/>
    </location>
</feature>
<gene>
    <name evidence="2" type="ORF">SCP_1204030</name>
</gene>
<accession>A0A401H1A1</accession>
<dbReference type="InterPro" id="IPR011013">
    <property type="entry name" value="Gal_mutarotase_sf_dom"/>
</dbReference>
<dbReference type="Proteomes" id="UP000287166">
    <property type="component" value="Unassembled WGS sequence"/>
</dbReference>
<dbReference type="InterPro" id="IPR008183">
    <property type="entry name" value="Aldose_1/G6P_1-epimerase"/>
</dbReference>
<feature type="region of interest" description="Disordered" evidence="1">
    <location>
        <begin position="345"/>
        <end position="369"/>
    </location>
</feature>
<dbReference type="AlphaFoldDB" id="A0A401H1A1"/>
<dbReference type="InParanoid" id="A0A401H1A1"/>
<name>A0A401H1A1_9APHY</name>
<dbReference type="GO" id="GO:0006006">
    <property type="term" value="P:glucose metabolic process"/>
    <property type="evidence" value="ECO:0007669"/>
    <property type="project" value="TreeGrafter"/>
</dbReference>
<dbReference type="SUPFAM" id="SSF74650">
    <property type="entry name" value="Galactose mutarotase-like"/>
    <property type="match status" value="1"/>
</dbReference>
<dbReference type="InterPro" id="IPR014718">
    <property type="entry name" value="GH-type_carb-bd"/>
</dbReference>
<dbReference type="OrthoDB" id="274691at2759"/>
<dbReference type="PANTHER" id="PTHR10091:SF0">
    <property type="entry name" value="GALACTOSE MUTAROTASE"/>
    <property type="match status" value="1"/>
</dbReference>
<dbReference type="PANTHER" id="PTHR10091">
    <property type="entry name" value="ALDOSE-1-EPIMERASE"/>
    <property type="match status" value="1"/>
</dbReference>
<dbReference type="Gene3D" id="2.70.98.10">
    <property type="match status" value="1"/>
</dbReference>
<dbReference type="GO" id="GO:0030246">
    <property type="term" value="F:carbohydrate binding"/>
    <property type="evidence" value="ECO:0007669"/>
    <property type="project" value="InterPro"/>
</dbReference>
<dbReference type="RefSeq" id="XP_027619086.1">
    <property type="nucleotide sequence ID" value="XM_027763285.1"/>
</dbReference>
<sequence length="426" mass="46093">MANPSLASDPGFNPILLALPSLTPSLALEVLPYGVTLHRLYVQADGKTHDILIGPEAPAEHLTQKYTNTIIGRYANRVPSGTHTFSRNGFTATLNAKHNESPDVSLHGGITGYDLVPWEPLIDPYSAKLFTQAEIQTIQSEIPASCIFTRVSPDGEEGYPGKLLVEVLVGLLQPQSPPTKEDTEYNLGSVLLNYRAKLLDANTVTPINLTQHWGFNLDASLQEGLSVKDHKLVIKANNTVALQNNFLSTGVLSPVKGTQHAHSDKSTGKIGENWPERGYDEFYVFAPRLTPAPTRVAESELKSSVDLVKAAIDASAPGRDSVVELESDRSGLRLAFDTNQSGVQFYTNNGSDPSKTARKKIHGGSGSKGDGYDAGSAAFLEFHEPLAAWLHPETQGSSGSDTLLASGEIYNNFVRMDVWYKSPTPL</sequence>
<dbReference type="EMBL" id="BFAD01000012">
    <property type="protein sequence ID" value="GBE88173.1"/>
    <property type="molecule type" value="Genomic_DNA"/>
</dbReference>
<dbReference type="Pfam" id="PF01263">
    <property type="entry name" value="Aldose_epim"/>
    <property type="match status" value="1"/>
</dbReference>
<dbReference type="GO" id="GO:0004034">
    <property type="term" value="F:aldose 1-epimerase activity"/>
    <property type="evidence" value="ECO:0007669"/>
    <property type="project" value="TreeGrafter"/>
</dbReference>
<organism evidence="2 3">
    <name type="scientific">Sparassis crispa</name>
    <dbReference type="NCBI Taxonomy" id="139825"/>
    <lineage>
        <taxon>Eukaryota</taxon>
        <taxon>Fungi</taxon>
        <taxon>Dikarya</taxon>
        <taxon>Basidiomycota</taxon>
        <taxon>Agaricomycotina</taxon>
        <taxon>Agaricomycetes</taxon>
        <taxon>Polyporales</taxon>
        <taxon>Sparassidaceae</taxon>
        <taxon>Sparassis</taxon>
    </lineage>
</organism>
<comment type="caution">
    <text evidence="2">The sequence shown here is derived from an EMBL/GenBank/DDBJ whole genome shotgun (WGS) entry which is preliminary data.</text>
</comment>